<protein>
    <recommendedName>
        <fullName evidence="1">HTH LytTR-type domain-containing protein</fullName>
    </recommendedName>
</protein>
<dbReference type="InterPro" id="IPR007492">
    <property type="entry name" value="LytTR_DNA-bd_dom"/>
</dbReference>
<sequence>MKNVIFAHAIEMTALVWLFPLQRSELEATVEEKADTQTNRFIILNGKSIPLEIIRSVKSAEHYLVVTTHARTSEYRARMKDFLGQVTHEDGIQIHRSFWVAKEEALELAGAVVHTQSGEALPVSRGRHPEVKEWFGDNRKPH</sequence>
<reference evidence="2" key="2">
    <citation type="submission" date="2020-09" db="EMBL/GenBank/DDBJ databases">
        <authorList>
            <person name="Sun Q."/>
            <person name="Zhou Y."/>
        </authorList>
    </citation>
    <scope>NUCLEOTIDE SEQUENCE</scope>
    <source>
        <strain evidence="2">CGMCC 1.16012</strain>
    </source>
</reference>
<keyword evidence="3" id="KW-1185">Reference proteome</keyword>
<reference evidence="2" key="1">
    <citation type="journal article" date="2014" name="Int. J. Syst. Evol. Microbiol.">
        <title>Complete genome sequence of Corynebacterium casei LMG S-19264T (=DSM 44701T), isolated from a smear-ripened cheese.</title>
        <authorList>
            <consortium name="US DOE Joint Genome Institute (JGI-PGF)"/>
            <person name="Walter F."/>
            <person name="Albersmeier A."/>
            <person name="Kalinowski J."/>
            <person name="Ruckert C."/>
        </authorList>
    </citation>
    <scope>NUCLEOTIDE SEQUENCE</scope>
    <source>
        <strain evidence="2">CGMCC 1.16012</strain>
    </source>
</reference>
<gene>
    <name evidence="2" type="ORF">GCM10011517_00170</name>
</gene>
<dbReference type="GO" id="GO:0003677">
    <property type="term" value="F:DNA binding"/>
    <property type="evidence" value="ECO:0007669"/>
    <property type="project" value="InterPro"/>
</dbReference>
<name>A0A917A8X7_9RHOB</name>
<dbReference type="Pfam" id="PF04397">
    <property type="entry name" value="LytTR"/>
    <property type="match status" value="1"/>
</dbReference>
<dbReference type="SMART" id="SM00850">
    <property type="entry name" value="LytTR"/>
    <property type="match status" value="1"/>
</dbReference>
<dbReference type="PROSITE" id="PS50930">
    <property type="entry name" value="HTH_LYTTR"/>
    <property type="match status" value="1"/>
</dbReference>
<dbReference type="Gene3D" id="2.40.50.1020">
    <property type="entry name" value="LytTr DNA-binding domain"/>
    <property type="match status" value="1"/>
</dbReference>
<accession>A0A917A8X7</accession>
<evidence type="ECO:0000259" key="1">
    <source>
        <dbReference type="PROSITE" id="PS50930"/>
    </source>
</evidence>
<feature type="domain" description="HTH LytTR-type" evidence="1">
    <location>
        <begin position="48"/>
        <end position="137"/>
    </location>
</feature>
<dbReference type="Proteomes" id="UP000606730">
    <property type="component" value="Unassembled WGS sequence"/>
</dbReference>
<organism evidence="2 3">
    <name type="scientific">Actibacterium pelagium</name>
    <dbReference type="NCBI Taxonomy" id="2029103"/>
    <lineage>
        <taxon>Bacteria</taxon>
        <taxon>Pseudomonadati</taxon>
        <taxon>Pseudomonadota</taxon>
        <taxon>Alphaproteobacteria</taxon>
        <taxon>Rhodobacterales</taxon>
        <taxon>Roseobacteraceae</taxon>
        <taxon>Actibacterium</taxon>
    </lineage>
</organism>
<comment type="caution">
    <text evidence="2">The sequence shown here is derived from an EMBL/GenBank/DDBJ whole genome shotgun (WGS) entry which is preliminary data.</text>
</comment>
<dbReference type="AlphaFoldDB" id="A0A917A8X7"/>
<dbReference type="EMBL" id="BMKN01000001">
    <property type="protein sequence ID" value="GGE36379.1"/>
    <property type="molecule type" value="Genomic_DNA"/>
</dbReference>
<proteinExistence type="predicted"/>
<evidence type="ECO:0000313" key="2">
    <source>
        <dbReference type="EMBL" id="GGE36379.1"/>
    </source>
</evidence>
<evidence type="ECO:0000313" key="3">
    <source>
        <dbReference type="Proteomes" id="UP000606730"/>
    </source>
</evidence>